<evidence type="ECO:0000313" key="6">
    <source>
        <dbReference type="Proteomes" id="UP001500298"/>
    </source>
</evidence>
<keyword evidence="6" id="KW-1185">Reference proteome</keyword>
<comment type="similarity">
    <text evidence="2">Belongs to the TonB-dependent receptor family.</text>
</comment>
<keyword evidence="5" id="KW-0675">Receptor</keyword>
<dbReference type="RefSeq" id="WP_345369520.1">
    <property type="nucleotide sequence ID" value="NZ_BAABJX010000017.1"/>
</dbReference>
<dbReference type="InterPro" id="IPR012910">
    <property type="entry name" value="Plug_dom"/>
</dbReference>
<dbReference type="NCBIfam" id="TIGR04056">
    <property type="entry name" value="OMP_RagA_SusC"/>
    <property type="match status" value="1"/>
</dbReference>
<comment type="caution">
    <text evidence="5">The sequence shown here is derived from an EMBL/GenBank/DDBJ whole genome shotgun (WGS) entry which is preliminary data.</text>
</comment>
<keyword evidence="2" id="KW-0813">Transport</keyword>
<keyword evidence="2" id="KW-0812">Transmembrane</keyword>
<dbReference type="Gene3D" id="2.60.40.1120">
    <property type="entry name" value="Carboxypeptidase-like, regulatory domain"/>
    <property type="match status" value="1"/>
</dbReference>
<dbReference type="EMBL" id="BAABJX010000017">
    <property type="protein sequence ID" value="GAA4826400.1"/>
    <property type="molecule type" value="Genomic_DNA"/>
</dbReference>
<keyword evidence="2" id="KW-0472">Membrane</keyword>
<dbReference type="PROSITE" id="PS52016">
    <property type="entry name" value="TONB_DEPENDENT_REC_3"/>
    <property type="match status" value="1"/>
</dbReference>
<comment type="subcellular location">
    <subcellularLocation>
        <location evidence="2">Cell outer membrane</location>
        <topology evidence="2">Multi-pass membrane protein</topology>
    </subcellularLocation>
</comment>
<accession>A0ABP9D9X2</accession>
<gene>
    <name evidence="5" type="ORF">GCM10023331_08760</name>
</gene>
<evidence type="ECO:0000259" key="4">
    <source>
        <dbReference type="Pfam" id="PF07715"/>
    </source>
</evidence>
<reference evidence="6" key="1">
    <citation type="journal article" date="2019" name="Int. J. Syst. Evol. Microbiol.">
        <title>The Global Catalogue of Microorganisms (GCM) 10K type strain sequencing project: providing services to taxonomists for standard genome sequencing and annotation.</title>
        <authorList>
            <consortium name="The Broad Institute Genomics Platform"/>
            <consortium name="The Broad Institute Genome Sequencing Center for Infectious Disease"/>
            <person name="Wu L."/>
            <person name="Ma J."/>
        </authorList>
    </citation>
    <scope>NUCLEOTIDE SEQUENCE [LARGE SCALE GENOMIC DNA]</scope>
    <source>
        <strain evidence="6">JCM 18326</strain>
    </source>
</reference>
<dbReference type="NCBIfam" id="TIGR04057">
    <property type="entry name" value="SusC_RagA_signa"/>
    <property type="match status" value="1"/>
</dbReference>
<sequence length="999" mass="108358">MRNLFLLISFVFVAFTSYAQNRIVKGQVAGNDGQGIPGVNIVIQGTAKGTVTDLDGNFSLDAPADASLTFSYVGYISQTIVIGNQSNLSITLKEDLSQLDEVVVTALGVERSAQSLTYSTAVVKADELTVVKDPNMMNSLSGKVAGLQLSRSGSGAGGSVKVTLRGNNSIQGSNQPLYVIDGIPMSNFTSAQPSSTWGGRDGGDGISNLNPEDIESINVLKGAAASALYGSQAANGVILITTKKGQAGQSKVTFSSSFTADQAYVLPKLQSDYGQTAEGALDSWGTDKPANAHAAADLYRTGTTWINSLSASFGSQNVQTYLSYANTDAKGILPNNELNRHNFTLRQTSSLFDGKLDLDGNVSYMRQNAKNRPEQGLYFNPSMAYTLSPRGIDMEMYKNEYEVFDQNRLLNVQNWPLVNEFVQNPYWMMNGITSKEVRDRIMGSMGAKLNITDWLWAQGRVRVDRTTDDYRKEVRSSTMTIAPKSGRLIINDYDNTLYYADAILNANKTFGDITVTALLGGAIQDATTKGMTIDSNQGGLAAVNYFDLAAVQGERPRAPYNRKQIQSVFGSANIAYKNMLYLDLTTRNDWSSTLPLDNNSYFYPSVGLTAVLNEMVALPEIVSMAKLRGAYTVIGNDIAPGLTNPAAAVLNSAGNVVDNSVVLPFTGEPETASSTELGFEVELGRFMYLDFTYYNTDTRNQWVWITNEQNQREPINTGLINNKGFEAALQIIPVSTADLTWTTNLNFSTNKNTIVELRPEDEAYSFLLTPMSNNAFSSVLVQGGSFGDIYGYDVKRDEAGNPLVDANGIPLRSDEIVNLGNPNPKWQLGWNNSIKYKNFSVNALIDAKVGGKVMSITQAMMDQAGVSQVTADARQAGGVMTEGAKSVDADGNIVGDFTEKANAQAYYSTVGGRAALGGLYMYDATNVRLREMSLSYNFKDLNFAKNLTVSLVGRNLFFFHLEAPYDPDLTMSSGNGLQGIDVFSLPSTRSVGLNVNFSF</sequence>
<dbReference type="Proteomes" id="UP001500298">
    <property type="component" value="Unassembled WGS sequence"/>
</dbReference>
<dbReference type="Pfam" id="PF07715">
    <property type="entry name" value="Plug"/>
    <property type="match status" value="1"/>
</dbReference>
<protein>
    <submittedName>
        <fullName evidence="5">TonB-dependent receptor</fullName>
    </submittedName>
</protein>
<dbReference type="Gene3D" id="2.170.130.10">
    <property type="entry name" value="TonB-dependent receptor, plug domain"/>
    <property type="match status" value="1"/>
</dbReference>
<organism evidence="5 6">
    <name type="scientific">Algivirga pacifica</name>
    <dbReference type="NCBI Taxonomy" id="1162670"/>
    <lineage>
        <taxon>Bacteria</taxon>
        <taxon>Pseudomonadati</taxon>
        <taxon>Bacteroidota</taxon>
        <taxon>Cytophagia</taxon>
        <taxon>Cytophagales</taxon>
        <taxon>Flammeovirgaceae</taxon>
        <taxon>Algivirga</taxon>
    </lineage>
</organism>
<evidence type="ECO:0000256" key="1">
    <source>
        <dbReference type="ARBA" id="ARBA00022729"/>
    </source>
</evidence>
<dbReference type="InterPro" id="IPR039426">
    <property type="entry name" value="TonB-dep_rcpt-like"/>
</dbReference>
<dbReference type="InterPro" id="IPR037066">
    <property type="entry name" value="Plug_dom_sf"/>
</dbReference>
<dbReference type="InterPro" id="IPR008969">
    <property type="entry name" value="CarboxyPept-like_regulatory"/>
</dbReference>
<feature type="domain" description="TonB-dependent receptor plug" evidence="4">
    <location>
        <begin position="114"/>
        <end position="237"/>
    </location>
</feature>
<dbReference type="InterPro" id="IPR023996">
    <property type="entry name" value="TonB-dep_OMP_SusC/RagA"/>
</dbReference>
<evidence type="ECO:0000313" key="5">
    <source>
        <dbReference type="EMBL" id="GAA4826400.1"/>
    </source>
</evidence>
<evidence type="ECO:0000256" key="3">
    <source>
        <dbReference type="SAM" id="SignalP"/>
    </source>
</evidence>
<evidence type="ECO:0000256" key="2">
    <source>
        <dbReference type="PROSITE-ProRule" id="PRU01360"/>
    </source>
</evidence>
<proteinExistence type="inferred from homology"/>
<dbReference type="PANTHER" id="PTHR30069:SF29">
    <property type="entry name" value="HEMOGLOBIN AND HEMOGLOBIN-HAPTOGLOBIN-BINDING PROTEIN 1-RELATED"/>
    <property type="match status" value="1"/>
</dbReference>
<keyword evidence="2" id="KW-0998">Cell outer membrane</keyword>
<feature type="chain" id="PRO_5045159122" evidence="3">
    <location>
        <begin position="20"/>
        <end position="999"/>
    </location>
</feature>
<name>A0ABP9D9X2_9BACT</name>
<dbReference type="InterPro" id="IPR023997">
    <property type="entry name" value="TonB-dep_OMP_SusC/RagA_CS"/>
</dbReference>
<dbReference type="SUPFAM" id="SSF49464">
    <property type="entry name" value="Carboxypeptidase regulatory domain-like"/>
    <property type="match status" value="1"/>
</dbReference>
<keyword evidence="2" id="KW-1134">Transmembrane beta strand</keyword>
<keyword evidence="1 3" id="KW-0732">Signal</keyword>
<dbReference type="SUPFAM" id="SSF56935">
    <property type="entry name" value="Porins"/>
    <property type="match status" value="1"/>
</dbReference>
<feature type="signal peptide" evidence="3">
    <location>
        <begin position="1"/>
        <end position="19"/>
    </location>
</feature>
<dbReference type="Pfam" id="PF13715">
    <property type="entry name" value="CarbopepD_reg_2"/>
    <property type="match status" value="1"/>
</dbReference>
<dbReference type="PANTHER" id="PTHR30069">
    <property type="entry name" value="TONB-DEPENDENT OUTER MEMBRANE RECEPTOR"/>
    <property type="match status" value="1"/>
</dbReference>